<keyword evidence="3" id="KW-1185">Reference proteome</keyword>
<evidence type="ECO:0000313" key="3">
    <source>
        <dbReference type="Proteomes" id="UP000800039"/>
    </source>
</evidence>
<dbReference type="InterPro" id="IPR052895">
    <property type="entry name" value="HetReg/Transcr_Mod"/>
</dbReference>
<feature type="domain" description="Heterokaryon incompatibility" evidence="1">
    <location>
        <begin position="47"/>
        <end position="184"/>
    </location>
</feature>
<feature type="non-terminal residue" evidence="2">
    <location>
        <position position="193"/>
    </location>
</feature>
<dbReference type="RefSeq" id="XP_040786955.1">
    <property type="nucleotide sequence ID" value="XM_040931229.1"/>
</dbReference>
<accession>A0A9P4GFG1</accession>
<dbReference type="Proteomes" id="UP000800039">
    <property type="component" value="Unassembled WGS sequence"/>
</dbReference>
<proteinExistence type="predicted"/>
<dbReference type="Pfam" id="PF06985">
    <property type="entry name" value="HET"/>
    <property type="match status" value="1"/>
</dbReference>
<dbReference type="AlphaFoldDB" id="A0A9P4GFG1"/>
<comment type="caution">
    <text evidence="2">The sequence shown here is derived from an EMBL/GenBank/DDBJ whole genome shotgun (WGS) entry which is preliminary data.</text>
</comment>
<dbReference type="PANTHER" id="PTHR24148:SF64">
    <property type="entry name" value="HETEROKARYON INCOMPATIBILITY DOMAIN-CONTAINING PROTEIN"/>
    <property type="match status" value="1"/>
</dbReference>
<dbReference type="OrthoDB" id="3553147at2759"/>
<evidence type="ECO:0000259" key="1">
    <source>
        <dbReference type="Pfam" id="PF06985"/>
    </source>
</evidence>
<organism evidence="2 3">
    <name type="scientific">Cucurbitaria berberidis CBS 394.84</name>
    <dbReference type="NCBI Taxonomy" id="1168544"/>
    <lineage>
        <taxon>Eukaryota</taxon>
        <taxon>Fungi</taxon>
        <taxon>Dikarya</taxon>
        <taxon>Ascomycota</taxon>
        <taxon>Pezizomycotina</taxon>
        <taxon>Dothideomycetes</taxon>
        <taxon>Pleosporomycetidae</taxon>
        <taxon>Pleosporales</taxon>
        <taxon>Pleosporineae</taxon>
        <taxon>Cucurbitariaceae</taxon>
        <taxon>Cucurbitaria</taxon>
    </lineage>
</organism>
<name>A0A9P4GFG1_9PLEO</name>
<protein>
    <submittedName>
        <fullName evidence="2">HET-domain-containing protein</fullName>
    </submittedName>
</protein>
<dbReference type="PANTHER" id="PTHR24148">
    <property type="entry name" value="ANKYRIN REPEAT DOMAIN-CONTAINING PROTEIN 39 HOMOLOG-RELATED"/>
    <property type="match status" value="1"/>
</dbReference>
<evidence type="ECO:0000313" key="2">
    <source>
        <dbReference type="EMBL" id="KAF1844392.1"/>
    </source>
</evidence>
<reference evidence="2" key="1">
    <citation type="submission" date="2020-01" db="EMBL/GenBank/DDBJ databases">
        <authorList>
            <consortium name="DOE Joint Genome Institute"/>
            <person name="Haridas S."/>
            <person name="Albert R."/>
            <person name="Binder M."/>
            <person name="Bloem J."/>
            <person name="Labutti K."/>
            <person name="Salamov A."/>
            <person name="Andreopoulos B."/>
            <person name="Baker S.E."/>
            <person name="Barry K."/>
            <person name="Bills G."/>
            <person name="Bluhm B.H."/>
            <person name="Cannon C."/>
            <person name="Castanera R."/>
            <person name="Culley D.E."/>
            <person name="Daum C."/>
            <person name="Ezra D."/>
            <person name="Gonzalez J.B."/>
            <person name="Henrissat B."/>
            <person name="Kuo A."/>
            <person name="Liang C."/>
            <person name="Lipzen A."/>
            <person name="Lutzoni F."/>
            <person name="Magnuson J."/>
            <person name="Mondo S."/>
            <person name="Nolan M."/>
            <person name="Ohm R."/>
            <person name="Pangilinan J."/>
            <person name="Park H.-J."/>
            <person name="Ramirez L."/>
            <person name="Alfaro M."/>
            <person name="Sun H."/>
            <person name="Tritt A."/>
            <person name="Yoshinaga Y."/>
            <person name="Zwiers L.-H."/>
            <person name="Turgeon B.G."/>
            <person name="Goodwin S.B."/>
            <person name="Spatafora J.W."/>
            <person name="Crous P.W."/>
            <person name="Grigoriev I.V."/>
        </authorList>
    </citation>
    <scope>NUCLEOTIDE SEQUENCE</scope>
    <source>
        <strain evidence="2">CBS 394.84</strain>
    </source>
</reference>
<sequence>MSESSIHTRRILSGRIFRLLFIHPALDQHQQLECYCLPFEIDAAPPYEALSYVWGPPEPSTKLLCNGHSILVRSELANALTKMRLRDSTRIVWTDAICINQDDDEEKSLQVPLMGSIYSLAKRVIVWLGYGDVQQVQEALECIKFIARARRQYKQDHNLIADDDDQLQELFSRPWFSRIWCVQEIRLAQDALV</sequence>
<dbReference type="EMBL" id="ML976617">
    <property type="protein sequence ID" value="KAF1844392.1"/>
    <property type="molecule type" value="Genomic_DNA"/>
</dbReference>
<gene>
    <name evidence="2" type="ORF">K460DRAFT_343726</name>
</gene>
<dbReference type="InterPro" id="IPR010730">
    <property type="entry name" value="HET"/>
</dbReference>
<dbReference type="GeneID" id="63848481"/>